<dbReference type="RefSeq" id="WP_034430532.1">
    <property type="nucleotide sequence ID" value="NZ_CBTK010000025.1"/>
</dbReference>
<dbReference type="OrthoDB" id="1551210at2"/>
<dbReference type="NCBIfam" id="NF033520">
    <property type="entry name" value="transpos_IS982"/>
    <property type="match status" value="1"/>
</dbReference>
<feature type="domain" description="Transposase DDE" evidence="1">
    <location>
        <begin position="99"/>
        <end position="236"/>
    </location>
</feature>
<name>A0A7U7G8E3_9GAMM</name>
<evidence type="ECO:0000313" key="2">
    <source>
        <dbReference type="EMBL" id="CDH43470.1"/>
    </source>
</evidence>
<evidence type="ECO:0000313" key="3">
    <source>
        <dbReference type="Proteomes" id="UP000019184"/>
    </source>
</evidence>
<reference evidence="2 3" key="1">
    <citation type="journal article" date="2014" name="ISME J.">
        <title>Candidatus Competibacter-lineage genomes retrieved from metagenomes reveal functional metabolic diversity.</title>
        <authorList>
            <person name="McIlroy S.J."/>
            <person name="Albertsen M."/>
            <person name="Andresen E.K."/>
            <person name="Saunders A.M."/>
            <person name="Kristiansen R."/>
            <person name="Stokholm-Bjerregaard M."/>
            <person name="Nielsen K.L."/>
            <person name="Nielsen P.H."/>
        </authorList>
    </citation>
    <scope>NUCLEOTIDE SEQUENCE [LARGE SCALE GENOMIC DNA]</scope>
    <source>
        <strain evidence="2 3">Run_B_J11</strain>
    </source>
</reference>
<comment type="caution">
    <text evidence="2">The sequence shown here is derived from an EMBL/GenBank/DDBJ whole genome shotgun (WGS) entry which is preliminary data.</text>
</comment>
<protein>
    <submittedName>
        <fullName evidence="2">Transposase</fullName>
    </submittedName>
</protein>
<gene>
    <name evidence="2" type="ORF">BN874_1200006</name>
</gene>
<dbReference type="AlphaFoldDB" id="A0A7U7G8E3"/>
<organism evidence="2 3">
    <name type="scientific">Candidatus Contendobacter odensis Run_B_J11</name>
    <dbReference type="NCBI Taxonomy" id="1400861"/>
    <lineage>
        <taxon>Bacteria</taxon>
        <taxon>Pseudomonadati</taxon>
        <taxon>Pseudomonadota</taxon>
        <taxon>Gammaproteobacteria</taxon>
        <taxon>Candidatus Competibacteraceae</taxon>
        <taxon>Candidatus Contendibacter</taxon>
    </lineage>
</organism>
<dbReference type="InterPro" id="IPR025668">
    <property type="entry name" value="Tnp_DDE_dom"/>
</dbReference>
<accession>A0A7U7G8E3</accession>
<dbReference type="Proteomes" id="UP000019184">
    <property type="component" value="Unassembled WGS sequence"/>
</dbReference>
<sequence>MDLQIVFVYCLCDDLLKALQHGEDPQCRVSDAEILTTALVAALYFGGNFKRTHEFLHEQGYLPRKLSSSRFVRRVHRCADLLMPLFHGLAGLGHELNVESLYIIDSFPLPVCDNIRIRRCRRYQGEAWRGYQSSKKRYFYGLKIHRLVTAQGQPVEFFLTPGADSDAKALKQYALDLPENATITGDKAYNDYGYEDLLQEAGLHLIPLRKKNSKRPLDPAVTYLMATARKAVETTGSLIERLLPKHIHTVTAAGFELKVGLFVLACSLNFVS</sequence>
<dbReference type="Pfam" id="PF13612">
    <property type="entry name" value="DDE_Tnp_1_3"/>
    <property type="match status" value="1"/>
</dbReference>
<evidence type="ECO:0000259" key="1">
    <source>
        <dbReference type="Pfam" id="PF13612"/>
    </source>
</evidence>
<keyword evidence="3" id="KW-1185">Reference proteome</keyword>
<dbReference type="EMBL" id="CBTK010000025">
    <property type="protein sequence ID" value="CDH43470.1"/>
    <property type="molecule type" value="Genomic_DNA"/>
</dbReference>
<proteinExistence type="predicted"/>